<protein>
    <submittedName>
        <fullName evidence="2">Uncharacterized protein</fullName>
    </submittedName>
</protein>
<dbReference type="Proteomes" id="UP000440125">
    <property type="component" value="Unassembled WGS sequence"/>
</dbReference>
<gene>
    <name evidence="2" type="ORF">D1867_05835</name>
</gene>
<organism evidence="2 3">
    <name type="scientific">Acidianus infernus</name>
    <dbReference type="NCBI Taxonomy" id="12915"/>
    <lineage>
        <taxon>Archaea</taxon>
        <taxon>Thermoproteota</taxon>
        <taxon>Thermoprotei</taxon>
        <taxon>Sulfolobales</taxon>
        <taxon>Sulfolobaceae</taxon>
        <taxon>Acidianus</taxon>
    </lineage>
</organism>
<feature type="transmembrane region" description="Helical" evidence="1">
    <location>
        <begin position="6"/>
        <end position="27"/>
    </location>
</feature>
<evidence type="ECO:0000313" key="2">
    <source>
        <dbReference type="EMBL" id="MUM64772.1"/>
    </source>
</evidence>
<keyword evidence="3" id="KW-1185">Reference proteome</keyword>
<comment type="caution">
    <text evidence="2">The sequence shown here is derived from an EMBL/GenBank/DDBJ whole genome shotgun (WGS) entry which is preliminary data.</text>
</comment>
<sequence length="191" mass="21402">MSPLLMVIIGLAFAIIIAFFVVLMMPVEFYSQPSNKQYGNLYMLAYYRNLEINYSEAGITYYIPASLSNVTVDNFILGPPNVTLVGNIIAGPAEYSNVCFNILPRFVCTNSGNSKITFNISIHVYSNICDIHVSIPAGEGYYHICSIYENMTNNKILLSITIKLNNLQKDSLLIIPIKVNSCTQYLQIYVN</sequence>
<reference evidence="2 3" key="1">
    <citation type="submission" date="2019-10" db="EMBL/GenBank/DDBJ databases">
        <title>Genome Sequences from Six Type Strain Members of the Archaeal Family Sulfolobaceae: Acidianus ambivalens, Acidianus infernus, Metallosphaera prunae, Stygiolobus azoricus, Sulfolobus metallicus, and Sulfurisphaera ohwakuensis.</title>
        <authorList>
            <person name="Counts J.A."/>
            <person name="Kelly R.M."/>
        </authorList>
    </citation>
    <scope>NUCLEOTIDE SEQUENCE [LARGE SCALE GENOMIC DNA]</scope>
    <source>
        <strain evidence="2 3">DSM 3191</strain>
    </source>
</reference>
<dbReference type="EMBL" id="WFIY01000004">
    <property type="protein sequence ID" value="MUM64772.1"/>
    <property type="molecule type" value="Genomic_DNA"/>
</dbReference>
<dbReference type="RefSeq" id="WP_155863171.1">
    <property type="nucleotide sequence ID" value="NZ_WFIY01000004.1"/>
</dbReference>
<dbReference type="OrthoDB" id="381640at2157"/>
<proteinExistence type="predicted"/>
<evidence type="ECO:0000256" key="1">
    <source>
        <dbReference type="SAM" id="Phobius"/>
    </source>
</evidence>
<accession>A0A6A9QC38</accession>
<dbReference type="AlphaFoldDB" id="A0A6A9QC38"/>
<keyword evidence="1" id="KW-1133">Transmembrane helix</keyword>
<keyword evidence="1" id="KW-0472">Membrane</keyword>
<name>A0A6A9QC38_ACIIN</name>
<keyword evidence="1" id="KW-0812">Transmembrane</keyword>
<evidence type="ECO:0000313" key="3">
    <source>
        <dbReference type="Proteomes" id="UP000440125"/>
    </source>
</evidence>